<evidence type="ECO:0000313" key="2">
    <source>
        <dbReference type="Proteomes" id="UP001056120"/>
    </source>
</evidence>
<accession>A0ACB9IG75</accession>
<keyword evidence="2" id="KW-1185">Reference proteome</keyword>
<reference evidence="1 2" key="2">
    <citation type="journal article" date="2022" name="Mol. Ecol. Resour.">
        <title>The genomes of chicory, endive, great burdock and yacon provide insights into Asteraceae paleo-polyploidization history and plant inulin production.</title>
        <authorList>
            <person name="Fan W."/>
            <person name="Wang S."/>
            <person name="Wang H."/>
            <person name="Wang A."/>
            <person name="Jiang F."/>
            <person name="Liu H."/>
            <person name="Zhao H."/>
            <person name="Xu D."/>
            <person name="Zhang Y."/>
        </authorList>
    </citation>
    <scope>NUCLEOTIDE SEQUENCE [LARGE SCALE GENOMIC DNA]</scope>
    <source>
        <strain evidence="2">cv. Yunnan</strain>
        <tissue evidence="1">Leaves</tissue>
    </source>
</reference>
<dbReference type="EMBL" id="CM042025">
    <property type="protein sequence ID" value="KAI3806491.1"/>
    <property type="molecule type" value="Genomic_DNA"/>
</dbReference>
<sequence length="84" mass="9623">MRTTSYWCDTIGIEIVWKVIRRDSGGFGDRRRQRLLGLNFLPFWVHNVTNPKLTSSAPIRAFTAKPITLRLRTPLVGIYGCYGP</sequence>
<reference evidence="2" key="1">
    <citation type="journal article" date="2022" name="Mol. Ecol. Resour.">
        <title>The genomes of chicory, endive, great burdock and yacon provide insights into Asteraceae palaeo-polyploidization history and plant inulin production.</title>
        <authorList>
            <person name="Fan W."/>
            <person name="Wang S."/>
            <person name="Wang H."/>
            <person name="Wang A."/>
            <person name="Jiang F."/>
            <person name="Liu H."/>
            <person name="Zhao H."/>
            <person name="Xu D."/>
            <person name="Zhang Y."/>
        </authorList>
    </citation>
    <scope>NUCLEOTIDE SEQUENCE [LARGE SCALE GENOMIC DNA]</scope>
    <source>
        <strain evidence="2">cv. Yunnan</strain>
    </source>
</reference>
<comment type="caution">
    <text evidence="1">The sequence shown here is derived from an EMBL/GenBank/DDBJ whole genome shotgun (WGS) entry which is preliminary data.</text>
</comment>
<organism evidence="1 2">
    <name type="scientific">Smallanthus sonchifolius</name>
    <dbReference type="NCBI Taxonomy" id="185202"/>
    <lineage>
        <taxon>Eukaryota</taxon>
        <taxon>Viridiplantae</taxon>
        <taxon>Streptophyta</taxon>
        <taxon>Embryophyta</taxon>
        <taxon>Tracheophyta</taxon>
        <taxon>Spermatophyta</taxon>
        <taxon>Magnoliopsida</taxon>
        <taxon>eudicotyledons</taxon>
        <taxon>Gunneridae</taxon>
        <taxon>Pentapetalae</taxon>
        <taxon>asterids</taxon>
        <taxon>campanulids</taxon>
        <taxon>Asterales</taxon>
        <taxon>Asteraceae</taxon>
        <taxon>Asteroideae</taxon>
        <taxon>Heliantheae alliance</taxon>
        <taxon>Millerieae</taxon>
        <taxon>Smallanthus</taxon>
    </lineage>
</organism>
<evidence type="ECO:0000313" key="1">
    <source>
        <dbReference type="EMBL" id="KAI3806491.1"/>
    </source>
</evidence>
<dbReference type="Proteomes" id="UP001056120">
    <property type="component" value="Linkage Group LG08"/>
</dbReference>
<gene>
    <name evidence="1" type="ORF">L1987_22398</name>
</gene>
<proteinExistence type="predicted"/>
<protein>
    <submittedName>
        <fullName evidence="1">Uncharacterized protein</fullName>
    </submittedName>
</protein>
<name>A0ACB9IG75_9ASTR</name>